<dbReference type="AlphaFoldDB" id="A0AA38RQ62"/>
<gene>
    <name evidence="8" type="ORF">NKR19_g6692</name>
</gene>
<keyword evidence="4" id="KW-0378">Hydrolase</keyword>
<keyword evidence="5" id="KW-0720">Serine protease</keyword>
<dbReference type="SUPFAM" id="SSF82171">
    <property type="entry name" value="DPP6 N-terminal domain-like"/>
    <property type="match status" value="1"/>
</dbReference>
<evidence type="ECO:0000256" key="2">
    <source>
        <dbReference type="ARBA" id="ARBA00022670"/>
    </source>
</evidence>
<dbReference type="PANTHER" id="PTHR42776:SF13">
    <property type="entry name" value="DIPEPTIDYL-PEPTIDASE 5"/>
    <property type="match status" value="1"/>
</dbReference>
<evidence type="ECO:0000313" key="9">
    <source>
        <dbReference type="Proteomes" id="UP001174691"/>
    </source>
</evidence>
<feature type="domain" description="Peptidase S9 prolyl oligopeptidase catalytic" evidence="7">
    <location>
        <begin position="491"/>
        <end position="706"/>
    </location>
</feature>
<evidence type="ECO:0000256" key="6">
    <source>
        <dbReference type="ARBA" id="ARBA00032829"/>
    </source>
</evidence>
<dbReference type="FunFam" id="3.40.50.1820:FF:000028">
    <property type="entry name" value="S9 family peptidase"/>
    <property type="match status" value="1"/>
</dbReference>
<accession>A0AA38RQ62</accession>
<dbReference type="InterPro" id="IPR029058">
    <property type="entry name" value="AB_hydrolase_fold"/>
</dbReference>
<keyword evidence="9" id="KW-1185">Reference proteome</keyword>
<comment type="caution">
    <text evidence="8">The sequence shown here is derived from an EMBL/GenBank/DDBJ whole genome shotgun (WGS) entry which is preliminary data.</text>
</comment>
<sequence length="739" mass="81935">MVLKEQLTPETFLSAPRRGVIAPNKNGTLGLYSVSTHEFGVGTKKEWRVMDLATGSSIQLTDDDKAHDAVWDPLSDNTVIWLSTTEYGITEMFIAHVADRGSRVAVTTNLGTIDGPIHGLKLKALDHRSMAVAAIGLADSKGDLYNPDDPKNKPLSTARIYDDINVREWDTYIKPQKYSIFYSGITRNADGPVVYSVGECFRNALLRDDSGLEAPADMYGGRDSSTSRYDIGSNGIVFTARDPSPDPTKPQFATASDVYFVAVEDWYSPPAAQPVKIVLQGDDALGAVSNPRFSPDGSMVAYLKRLFSNEADVKLFMGHVGSEASFDVWEMVIGSSWDLVPEEFEYALHGGSMFITADNCGRVSLFELELRHGARPKLVSDHGSVRGYYSFMDGQGRYKLLVSGSSHVESSFYALYDPASSSKSVVVSTAARYGQKMGLSPHQVADIWFEGSEDTCVQAWMLKPSNFDDEKKWPLVVMVHGGPESAWHDEWHWRWNAALWAEQGYIVVQPNITGSTGFGVAFTGGIYNQWGGRPYQDLVNCVEHLATVPYIDMDRAVVAGGSYGGYMVNWILGQPLAKKFKAAISHDSVFDLRNSYLYSDFMSGTNDMGGPGLPWLNAENMDKWNPARPDLLKNWKHGPPTLFIHSDNDYRCPITDGFAAFKALRCQGVTARFLNFPDENHFVQKPENALVWHKTVFEWMDRWIGKGPAEQRQSGGGQEGGVRDEGIIPEVGSLIEWWH</sequence>
<dbReference type="SUPFAM" id="SSF53474">
    <property type="entry name" value="alpha/beta-Hydrolases"/>
    <property type="match status" value="1"/>
</dbReference>
<protein>
    <recommendedName>
        <fullName evidence="6">Dipeptidyl-peptidase V</fullName>
    </recommendedName>
</protein>
<evidence type="ECO:0000256" key="5">
    <source>
        <dbReference type="ARBA" id="ARBA00022825"/>
    </source>
</evidence>
<evidence type="ECO:0000313" key="8">
    <source>
        <dbReference type="EMBL" id="KAJ9143904.1"/>
    </source>
</evidence>
<evidence type="ECO:0000256" key="1">
    <source>
        <dbReference type="ARBA" id="ARBA00010040"/>
    </source>
</evidence>
<organism evidence="8 9">
    <name type="scientific">Coniochaeta hoffmannii</name>
    <dbReference type="NCBI Taxonomy" id="91930"/>
    <lineage>
        <taxon>Eukaryota</taxon>
        <taxon>Fungi</taxon>
        <taxon>Dikarya</taxon>
        <taxon>Ascomycota</taxon>
        <taxon>Pezizomycotina</taxon>
        <taxon>Sordariomycetes</taxon>
        <taxon>Sordariomycetidae</taxon>
        <taxon>Coniochaetales</taxon>
        <taxon>Coniochaetaceae</taxon>
        <taxon>Coniochaeta</taxon>
    </lineage>
</organism>
<keyword evidence="3" id="KW-0732">Signal</keyword>
<reference evidence="8" key="1">
    <citation type="submission" date="2022-07" db="EMBL/GenBank/DDBJ databases">
        <title>Fungi with potential for degradation of polypropylene.</title>
        <authorList>
            <person name="Gostincar C."/>
        </authorList>
    </citation>
    <scope>NUCLEOTIDE SEQUENCE</scope>
    <source>
        <strain evidence="8">EXF-13287</strain>
    </source>
</reference>
<dbReference type="GO" id="GO:0004252">
    <property type="term" value="F:serine-type endopeptidase activity"/>
    <property type="evidence" value="ECO:0007669"/>
    <property type="project" value="TreeGrafter"/>
</dbReference>
<dbReference type="Proteomes" id="UP001174691">
    <property type="component" value="Unassembled WGS sequence"/>
</dbReference>
<dbReference type="Pfam" id="PF00326">
    <property type="entry name" value="Peptidase_S9"/>
    <property type="match status" value="1"/>
</dbReference>
<dbReference type="EMBL" id="JANBVN010000107">
    <property type="protein sequence ID" value="KAJ9143904.1"/>
    <property type="molecule type" value="Genomic_DNA"/>
</dbReference>
<dbReference type="PANTHER" id="PTHR42776">
    <property type="entry name" value="SERINE PEPTIDASE S9 FAMILY MEMBER"/>
    <property type="match status" value="1"/>
</dbReference>
<dbReference type="GO" id="GO:0006508">
    <property type="term" value="P:proteolysis"/>
    <property type="evidence" value="ECO:0007669"/>
    <property type="project" value="UniProtKB-KW"/>
</dbReference>
<evidence type="ECO:0000256" key="3">
    <source>
        <dbReference type="ARBA" id="ARBA00022729"/>
    </source>
</evidence>
<evidence type="ECO:0000256" key="4">
    <source>
        <dbReference type="ARBA" id="ARBA00022801"/>
    </source>
</evidence>
<proteinExistence type="inferred from homology"/>
<comment type="similarity">
    <text evidence="1">Belongs to the peptidase S9C family.</text>
</comment>
<dbReference type="Gene3D" id="3.40.50.1820">
    <property type="entry name" value="alpha/beta hydrolase"/>
    <property type="match status" value="1"/>
</dbReference>
<dbReference type="InterPro" id="IPR001375">
    <property type="entry name" value="Peptidase_S9_cat"/>
</dbReference>
<name>A0AA38RQ62_9PEZI</name>
<keyword evidence="2" id="KW-0645">Protease</keyword>
<evidence type="ECO:0000259" key="7">
    <source>
        <dbReference type="Pfam" id="PF00326"/>
    </source>
</evidence>